<dbReference type="Pfam" id="PF00646">
    <property type="entry name" value="F-box"/>
    <property type="match status" value="1"/>
</dbReference>
<accession>A0A1R3IQ21</accession>
<dbReference type="InterPro" id="IPR053772">
    <property type="entry name" value="At1g61320/At1g61330-like"/>
</dbReference>
<dbReference type="SUPFAM" id="SSF81383">
    <property type="entry name" value="F-box domain"/>
    <property type="match status" value="1"/>
</dbReference>
<feature type="domain" description="F-box" evidence="1">
    <location>
        <begin position="1"/>
        <end position="34"/>
    </location>
</feature>
<name>A0A1R3IQ21_9ROSI</name>
<dbReference type="SUPFAM" id="SSF52047">
    <property type="entry name" value="RNI-like"/>
    <property type="match status" value="1"/>
</dbReference>
<protein>
    <submittedName>
        <fullName evidence="2">F-box family</fullName>
    </submittedName>
</protein>
<evidence type="ECO:0000313" key="2">
    <source>
        <dbReference type="EMBL" id="OMO84672.1"/>
    </source>
</evidence>
<dbReference type="Pfam" id="PF23622">
    <property type="entry name" value="LRR_At1g61320_AtMIF1"/>
    <property type="match status" value="1"/>
</dbReference>
<dbReference type="Gene3D" id="1.20.1280.50">
    <property type="match status" value="1"/>
</dbReference>
<comment type="caution">
    <text evidence="2">The sequence shown here is derived from an EMBL/GenBank/DDBJ whole genome shotgun (WGS) entry which is preliminary data.</text>
</comment>
<dbReference type="Proteomes" id="UP000187203">
    <property type="component" value="Unassembled WGS sequence"/>
</dbReference>
<proteinExistence type="predicted"/>
<dbReference type="Gene3D" id="3.80.10.10">
    <property type="entry name" value="Ribonuclease Inhibitor"/>
    <property type="match status" value="1"/>
</dbReference>
<organism evidence="2 3">
    <name type="scientific">Corchorus olitorius</name>
    <dbReference type="NCBI Taxonomy" id="93759"/>
    <lineage>
        <taxon>Eukaryota</taxon>
        <taxon>Viridiplantae</taxon>
        <taxon>Streptophyta</taxon>
        <taxon>Embryophyta</taxon>
        <taxon>Tracheophyta</taxon>
        <taxon>Spermatophyta</taxon>
        <taxon>Magnoliopsida</taxon>
        <taxon>eudicotyledons</taxon>
        <taxon>Gunneridae</taxon>
        <taxon>Pentapetalae</taxon>
        <taxon>rosids</taxon>
        <taxon>malvids</taxon>
        <taxon>Malvales</taxon>
        <taxon>Malvaceae</taxon>
        <taxon>Grewioideae</taxon>
        <taxon>Apeibeae</taxon>
        <taxon>Corchorus</taxon>
    </lineage>
</organism>
<dbReference type="PANTHER" id="PTHR34145:SF28">
    <property type="entry name" value="F-BOX DOMAIN-CONTAINING PROTEIN"/>
    <property type="match status" value="1"/>
</dbReference>
<evidence type="ECO:0000313" key="3">
    <source>
        <dbReference type="Proteomes" id="UP000187203"/>
    </source>
</evidence>
<evidence type="ECO:0000259" key="1">
    <source>
        <dbReference type="PROSITE" id="PS50181"/>
    </source>
</evidence>
<gene>
    <name evidence="2" type="ORF">COLO4_21901</name>
</gene>
<dbReference type="InterPro" id="IPR036047">
    <property type="entry name" value="F-box-like_dom_sf"/>
</dbReference>
<dbReference type="InterPro" id="IPR001810">
    <property type="entry name" value="F-box_dom"/>
</dbReference>
<dbReference type="PANTHER" id="PTHR34145">
    <property type="entry name" value="OS02G0105600 PROTEIN"/>
    <property type="match status" value="1"/>
</dbReference>
<keyword evidence="3" id="KW-1185">Reference proteome</keyword>
<dbReference type="EMBL" id="AWUE01017830">
    <property type="protein sequence ID" value="OMO84672.1"/>
    <property type="molecule type" value="Genomic_DNA"/>
</dbReference>
<dbReference type="InterPro" id="IPR032675">
    <property type="entry name" value="LRR_dom_sf"/>
</dbReference>
<sequence length="483" mass="55133">MMEEVPDEILSKIISFLSVKEAIGTSILSKRWRNQYLFMSRLNFDADTFISSGSKRTDFCYKVERVMSVYKLLQHYLESSEIESFRLWIPYHWPYFVELVKFRASNMWKGVEEVNFTHRDHHRGRIFSLEFLSALRPSKLKHLRLQSCSIAPAALPEPKPKPVLHSLAILELEDGLVDQTALETIFSTCVNLGKLVLRKCKFPPNLTIADGPPSLSCLQILSPMHLEKLQISSLPNLTYFEFQYIDEDEDKEREGLGLGVYPKPKPKPCFSNVPKLEEMRLDLVDHDMFITTDAPPQLKRLITSIFHTSMSMPSILDPKSSDPPQIPVISRAILCQLEQLELVLDIKYCNLLTMIPHVLLACPLLQKFHLTASGSPSKIPFVACPSPSKHSSFPNLKQVKIRTFYGRCGNPFVFYLLENAVALERIILDTTSCPCPPDLCKLKHMSHQVPNHQIRAKVASPTANLLLQHHSNQGIHFAKIFMR</sequence>
<dbReference type="PROSITE" id="PS50181">
    <property type="entry name" value="FBOX"/>
    <property type="match status" value="1"/>
</dbReference>
<dbReference type="OrthoDB" id="1152382at2759"/>
<dbReference type="InterPro" id="IPR055357">
    <property type="entry name" value="LRR_At1g61320_AtMIF1"/>
</dbReference>
<reference evidence="3" key="1">
    <citation type="submission" date="2013-09" db="EMBL/GenBank/DDBJ databases">
        <title>Corchorus olitorius genome sequencing.</title>
        <authorList>
            <person name="Alam M."/>
            <person name="Haque M.S."/>
            <person name="Islam M.S."/>
            <person name="Emdad E.M."/>
            <person name="Islam M.M."/>
            <person name="Ahmed B."/>
            <person name="Halim A."/>
            <person name="Hossen Q.M.M."/>
            <person name="Hossain M.Z."/>
            <person name="Ahmed R."/>
            <person name="Khan M.M."/>
            <person name="Islam R."/>
            <person name="Rashid M.M."/>
            <person name="Khan S.A."/>
            <person name="Rahman M.S."/>
            <person name="Alam M."/>
            <person name="Yahiya A.S."/>
            <person name="Khan M.S."/>
            <person name="Azam M.S."/>
            <person name="Haque T."/>
            <person name="Lashkar M.Z.H."/>
            <person name="Akhand A.I."/>
            <person name="Morshed G."/>
            <person name="Roy S."/>
            <person name="Uddin K.S."/>
            <person name="Rabeya T."/>
            <person name="Hossain A.S."/>
            <person name="Chowdhury A."/>
            <person name="Snigdha A.R."/>
            <person name="Mortoza M.S."/>
            <person name="Matin S.A."/>
            <person name="Hoque S.M.E."/>
            <person name="Islam M.K."/>
            <person name="Roy D.K."/>
            <person name="Haider R."/>
            <person name="Moosa M.M."/>
            <person name="Elias S.M."/>
            <person name="Hasan A.M."/>
            <person name="Jahan S."/>
            <person name="Shafiuddin M."/>
            <person name="Mahmood N."/>
            <person name="Shommy N.S."/>
        </authorList>
    </citation>
    <scope>NUCLEOTIDE SEQUENCE [LARGE SCALE GENOMIC DNA]</scope>
    <source>
        <strain evidence="3">cv. O-4</strain>
    </source>
</reference>
<dbReference type="AlphaFoldDB" id="A0A1R3IQ21"/>